<dbReference type="InterPro" id="IPR001296">
    <property type="entry name" value="Glyco_trans_1"/>
</dbReference>
<evidence type="ECO:0000313" key="4">
    <source>
        <dbReference type="Proteomes" id="UP001228113"/>
    </source>
</evidence>
<dbReference type="InterPro" id="IPR028098">
    <property type="entry name" value="Glyco_trans_4-like_N"/>
</dbReference>
<dbReference type="Proteomes" id="UP001228113">
    <property type="component" value="Chromosome"/>
</dbReference>
<dbReference type="PANTHER" id="PTHR12526">
    <property type="entry name" value="GLYCOSYLTRANSFERASE"/>
    <property type="match status" value="1"/>
</dbReference>
<evidence type="ECO:0000259" key="1">
    <source>
        <dbReference type="Pfam" id="PF00534"/>
    </source>
</evidence>
<proteinExistence type="predicted"/>
<gene>
    <name evidence="3" type="ORF">METESE_02560</name>
</gene>
<feature type="domain" description="Glycosyl transferase family 1" evidence="1">
    <location>
        <begin position="215"/>
        <end position="374"/>
    </location>
</feature>
<dbReference type="RefSeq" id="WP_243330205.1">
    <property type="nucleotide sequence ID" value="NZ_AP027081.1"/>
</dbReference>
<dbReference type="Gene3D" id="3.40.50.2000">
    <property type="entry name" value="Glycogen Phosphorylase B"/>
    <property type="match status" value="2"/>
</dbReference>
<evidence type="ECO:0000259" key="2">
    <source>
        <dbReference type="Pfam" id="PF13579"/>
    </source>
</evidence>
<dbReference type="GO" id="GO:0016757">
    <property type="term" value="F:glycosyltransferase activity"/>
    <property type="evidence" value="ECO:0007669"/>
    <property type="project" value="InterPro"/>
</dbReference>
<dbReference type="CDD" id="cd03794">
    <property type="entry name" value="GT4_WbuB-like"/>
    <property type="match status" value="1"/>
</dbReference>
<organism evidence="3 4">
    <name type="scientific">Mesoterricola sediminis</name>
    <dbReference type="NCBI Taxonomy" id="2927980"/>
    <lineage>
        <taxon>Bacteria</taxon>
        <taxon>Pseudomonadati</taxon>
        <taxon>Acidobacteriota</taxon>
        <taxon>Holophagae</taxon>
        <taxon>Holophagales</taxon>
        <taxon>Holophagaceae</taxon>
        <taxon>Mesoterricola</taxon>
    </lineage>
</organism>
<keyword evidence="4" id="KW-1185">Reference proteome</keyword>
<sequence>MKVLVVSPAFWPESFRINDVVLHLVAHGHQVEVLAGHPHYPVGQFFPGFTWLGPFVDQYEGATVLRFPQFPRGKGRKWELLCQYVSFVTLGTLRVLLAGRFDWDAVFVFQSSPVTVALPGLFASSLAGARRIIWVQDLWPEVMDDAGVQIPKGLLGPIRWLSHSIYRAFDRVLTQNESMIPVLEEAGVEKSRMANVYNWADACFDQPWRRLPERTTFTVMVAGNLGRVQAIPTVLGAAKLLRDEPQIRWILLGDGPMAGSSRELIEQWGLGHCVEMPGSRPPSEMPAWYERADAMLVSLNSGEALERTVPSRLQGYLASRRPIIVSGNGEAARLVTLAGAGVAAPAEDAKALAEQVMSLSRLPIEERERMASAGLAFYKSHFSMQACMDRIEAEISGASVVKPLGTFNSGQ</sequence>
<protein>
    <submittedName>
        <fullName evidence="3">Glycosyltransferase WbuB</fullName>
    </submittedName>
</protein>
<dbReference type="SUPFAM" id="SSF53756">
    <property type="entry name" value="UDP-Glycosyltransferase/glycogen phosphorylase"/>
    <property type="match status" value="1"/>
</dbReference>
<name>A0AA48H3F7_9BACT</name>
<dbReference type="Pfam" id="PF00534">
    <property type="entry name" value="Glycos_transf_1"/>
    <property type="match status" value="1"/>
</dbReference>
<dbReference type="AlphaFoldDB" id="A0AA48H3F7"/>
<dbReference type="KEGG" id="msea:METESE_02560"/>
<feature type="domain" description="Glycosyltransferase subfamily 4-like N-terminal" evidence="2">
    <location>
        <begin position="17"/>
        <end position="199"/>
    </location>
</feature>
<reference evidence="3" key="1">
    <citation type="journal article" date="2023" name="Int. J. Syst. Evol. Microbiol.">
        <title>Mesoterricola silvestris gen. nov., sp. nov., Mesoterricola sediminis sp. nov., Geothrix oryzae sp. nov., Geothrix edaphica sp. nov., Geothrix rubra sp. nov., and Geothrix limicola sp. nov., six novel members of Acidobacteriota isolated from soils.</title>
        <authorList>
            <person name="Itoh H."/>
            <person name="Sugisawa Y."/>
            <person name="Mise K."/>
            <person name="Xu Z."/>
            <person name="Kuniyasu M."/>
            <person name="Ushijima N."/>
            <person name="Kawano K."/>
            <person name="Kobayashi E."/>
            <person name="Shiratori Y."/>
            <person name="Masuda Y."/>
            <person name="Senoo K."/>
        </authorList>
    </citation>
    <scope>NUCLEOTIDE SEQUENCE</scope>
    <source>
        <strain evidence="3">W786</strain>
    </source>
</reference>
<accession>A0AA48H3F7</accession>
<dbReference type="EMBL" id="AP027081">
    <property type="protein sequence ID" value="BDU75298.1"/>
    <property type="molecule type" value="Genomic_DNA"/>
</dbReference>
<evidence type="ECO:0000313" key="3">
    <source>
        <dbReference type="EMBL" id="BDU75298.1"/>
    </source>
</evidence>
<dbReference type="Pfam" id="PF13579">
    <property type="entry name" value="Glyco_trans_4_4"/>
    <property type="match status" value="1"/>
</dbReference>